<proteinExistence type="predicted"/>
<evidence type="ECO:0000256" key="3">
    <source>
        <dbReference type="ARBA" id="ARBA00022832"/>
    </source>
</evidence>
<comment type="subcellular location">
    <subcellularLocation>
        <location evidence="1">Membrane</location>
        <topology evidence="1">Multi-pass membrane protein</topology>
    </subcellularLocation>
</comment>
<reference evidence="11" key="1">
    <citation type="submission" date="2020-05" db="EMBL/GenBank/DDBJ databases">
        <authorList>
            <person name="Chiriac C."/>
            <person name="Salcher M."/>
            <person name="Ghai R."/>
            <person name="Kavagutti S V."/>
        </authorList>
    </citation>
    <scope>NUCLEOTIDE SEQUENCE</scope>
</reference>
<evidence type="ECO:0000256" key="1">
    <source>
        <dbReference type="ARBA" id="ARBA00004141"/>
    </source>
</evidence>
<sequence>MTFILNTVLPALVIAAVVTTLANTATTVYLHRGLSHKAMVIHPAVAWVFRLIVWLTTGIKPKEWVAVHRKHHAYTDVDGDPHSPVLLGWKKVQKDNVALYRMALKDSSIVDKYAKDLPDDAWDKYMFGHHKTGLGLGIAILIIAFGPVTGLLAAFIHANVYLAVNAGVNALGHHFGKRPYNNEATNLQWLAFLTMGEGLHNNHHAAPSSARLSHKRSQIDPGWWVITTLQKVRLISLRFEDVRLTPAAKASVSTSGD</sequence>
<keyword evidence="3" id="KW-0276">Fatty acid metabolism</keyword>
<dbReference type="InterPro" id="IPR015876">
    <property type="entry name" value="Acyl-CoA_DS"/>
</dbReference>
<evidence type="ECO:0000256" key="6">
    <source>
        <dbReference type="ARBA" id="ARBA00023004"/>
    </source>
</evidence>
<feature type="domain" description="Fatty acid desaturase" evidence="10">
    <location>
        <begin position="11"/>
        <end position="208"/>
    </location>
</feature>
<keyword evidence="7" id="KW-0443">Lipid metabolism</keyword>
<organism evidence="11">
    <name type="scientific">freshwater metagenome</name>
    <dbReference type="NCBI Taxonomy" id="449393"/>
    <lineage>
        <taxon>unclassified sequences</taxon>
        <taxon>metagenomes</taxon>
        <taxon>ecological metagenomes</taxon>
    </lineage>
</organism>
<evidence type="ECO:0000313" key="12">
    <source>
        <dbReference type="EMBL" id="CAB4649320.1"/>
    </source>
</evidence>
<dbReference type="EMBL" id="CAEZWE010000020">
    <property type="protein sequence ID" value="CAB4649320.1"/>
    <property type="molecule type" value="Genomic_DNA"/>
</dbReference>
<evidence type="ECO:0000256" key="2">
    <source>
        <dbReference type="ARBA" id="ARBA00022692"/>
    </source>
</evidence>
<keyword evidence="4 9" id="KW-1133">Transmembrane helix</keyword>
<evidence type="ECO:0000256" key="7">
    <source>
        <dbReference type="ARBA" id="ARBA00023098"/>
    </source>
</evidence>
<evidence type="ECO:0000256" key="8">
    <source>
        <dbReference type="ARBA" id="ARBA00023136"/>
    </source>
</evidence>
<keyword evidence="5" id="KW-0560">Oxidoreductase</keyword>
<keyword evidence="2 9" id="KW-0812">Transmembrane</keyword>
<dbReference type="InterPro" id="IPR005804">
    <property type="entry name" value="FA_desaturase_dom"/>
</dbReference>
<evidence type="ECO:0000256" key="9">
    <source>
        <dbReference type="SAM" id="Phobius"/>
    </source>
</evidence>
<dbReference type="GO" id="GO:0016717">
    <property type="term" value="F:oxidoreductase activity, acting on paired donors, with oxidation of a pair of donors resulting in the reduction of molecular oxygen to two molecules of water"/>
    <property type="evidence" value="ECO:0007669"/>
    <property type="project" value="InterPro"/>
</dbReference>
<dbReference type="EMBL" id="CAEZTC010000010">
    <property type="protein sequence ID" value="CAB4550777.1"/>
    <property type="molecule type" value="Genomic_DNA"/>
</dbReference>
<evidence type="ECO:0000259" key="10">
    <source>
        <dbReference type="Pfam" id="PF00487"/>
    </source>
</evidence>
<dbReference type="PANTHER" id="PTHR11351">
    <property type="entry name" value="ACYL-COA DESATURASE"/>
    <property type="match status" value="1"/>
</dbReference>
<feature type="transmembrane region" description="Helical" evidence="9">
    <location>
        <begin position="40"/>
        <end position="59"/>
    </location>
</feature>
<keyword evidence="8 9" id="KW-0472">Membrane</keyword>
<evidence type="ECO:0000256" key="5">
    <source>
        <dbReference type="ARBA" id="ARBA00023002"/>
    </source>
</evidence>
<dbReference type="GO" id="GO:0006631">
    <property type="term" value="P:fatty acid metabolic process"/>
    <property type="evidence" value="ECO:0007669"/>
    <property type="project" value="UniProtKB-KW"/>
</dbReference>
<accession>A0A6J6CH75</accession>
<gene>
    <name evidence="11" type="ORF">UFOPK1572_00148</name>
    <name evidence="12" type="ORF">UFOPK2169_00653</name>
</gene>
<protein>
    <submittedName>
        <fullName evidence="11">Unannotated protein</fullName>
    </submittedName>
</protein>
<dbReference type="PANTHER" id="PTHR11351:SF33">
    <property type="entry name" value="DELTA-9 FATTY ACID DESATURASE, DESA"/>
    <property type="match status" value="1"/>
</dbReference>
<dbReference type="Pfam" id="PF00487">
    <property type="entry name" value="FA_desaturase"/>
    <property type="match status" value="1"/>
</dbReference>
<keyword evidence="6" id="KW-0408">Iron</keyword>
<feature type="transmembrane region" description="Helical" evidence="9">
    <location>
        <begin position="134"/>
        <end position="156"/>
    </location>
</feature>
<dbReference type="CDD" id="cd03505">
    <property type="entry name" value="Delta9-FADS-like"/>
    <property type="match status" value="1"/>
</dbReference>
<dbReference type="GO" id="GO:0016020">
    <property type="term" value="C:membrane"/>
    <property type="evidence" value="ECO:0007669"/>
    <property type="project" value="UniProtKB-SubCell"/>
</dbReference>
<name>A0A6J6CH75_9ZZZZ</name>
<evidence type="ECO:0000256" key="4">
    <source>
        <dbReference type="ARBA" id="ARBA00022989"/>
    </source>
</evidence>
<evidence type="ECO:0000313" key="11">
    <source>
        <dbReference type="EMBL" id="CAB4550777.1"/>
    </source>
</evidence>
<dbReference type="PRINTS" id="PR00075">
    <property type="entry name" value="FACDDSATRASE"/>
</dbReference>
<dbReference type="AlphaFoldDB" id="A0A6J6CH75"/>